<dbReference type="Proteomes" id="UP001055153">
    <property type="component" value="Unassembled WGS sequence"/>
</dbReference>
<dbReference type="InterPro" id="IPR050833">
    <property type="entry name" value="Poly_Biosynth_Transport"/>
</dbReference>
<reference evidence="7" key="1">
    <citation type="journal article" date="2021" name="Front. Microbiol.">
        <title>Comprehensive Comparative Genomics and Phenotyping of Methylobacterium Species.</title>
        <authorList>
            <person name="Alessa O."/>
            <person name="Ogura Y."/>
            <person name="Fujitani Y."/>
            <person name="Takami H."/>
            <person name="Hayashi T."/>
            <person name="Sahin N."/>
            <person name="Tani A."/>
        </authorList>
    </citation>
    <scope>NUCLEOTIDE SEQUENCE</scope>
    <source>
        <strain evidence="7">DSM 17168</strain>
    </source>
</reference>
<keyword evidence="3 6" id="KW-0812">Transmembrane</keyword>
<feature type="transmembrane region" description="Helical" evidence="6">
    <location>
        <begin position="68"/>
        <end position="90"/>
    </location>
</feature>
<gene>
    <name evidence="7" type="ORF">GMJLKIPL_0325</name>
</gene>
<feature type="transmembrane region" description="Helical" evidence="6">
    <location>
        <begin position="404"/>
        <end position="423"/>
    </location>
</feature>
<dbReference type="PANTHER" id="PTHR30250">
    <property type="entry name" value="PST FAMILY PREDICTED COLANIC ACID TRANSPORTER"/>
    <property type="match status" value="1"/>
</dbReference>
<dbReference type="RefSeq" id="WP_238233367.1">
    <property type="nucleotide sequence ID" value="NZ_BPQQ01000003.1"/>
</dbReference>
<protein>
    <recommendedName>
        <fullName evidence="9">Polysaccharide biosynthesis protein C-terminal domain-containing protein</fullName>
    </recommendedName>
</protein>
<feature type="transmembrane region" description="Helical" evidence="6">
    <location>
        <begin position="190"/>
        <end position="208"/>
    </location>
</feature>
<organism evidence="7 8">
    <name type="scientific">Methylobacterium isbiliense</name>
    <dbReference type="NCBI Taxonomy" id="315478"/>
    <lineage>
        <taxon>Bacteria</taxon>
        <taxon>Pseudomonadati</taxon>
        <taxon>Pseudomonadota</taxon>
        <taxon>Alphaproteobacteria</taxon>
        <taxon>Hyphomicrobiales</taxon>
        <taxon>Methylobacteriaceae</taxon>
        <taxon>Methylobacterium</taxon>
    </lineage>
</organism>
<sequence length="442" mass="45706">MRAEPVGGETSLAPQPRSAAIRRLAAAAGAQATRLGWPLVDQAIVSIGTFGLTVALARTLAPQEYGTFALLLGGLMILHMVTASLVFYPLSIRHAPAAAAEESGLLRASLALLAALALPAMAAIAVGLVLAGRADLVLPAWAYFALWQVQEVFRRALFARLRFAAAIPGDIVSYLGQVAAVLALAQAGRLSLATALLAMAATSGLAALRQAAAAGFLRRARAGRPLAAVARDFWDLGRWSLANNVLAIMRVQLLLWGLATFAGAATAAFLQAGLNLVNLMNPLVIGLCNIIPQTAALAHAGGKAAAWRAARPFALAGAPVAVLFFLVLVLVPELLLTLVYGAESPYRDLTLPVRLLAVWALTNYTTDMICSYFHGVEAARLALVVNATGAAATLAAAVPLVAGFGLAGACLALCLAGIARLALAQWMLGRLIAQDAAEPGRA</sequence>
<feature type="transmembrane region" description="Helical" evidence="6">
    <location>
        <begin position="351"/>
        <end position="374"/>
    </location>
</feature>
<keyword evidence="2" id="KW-1003">Cell membrane</keyword>
<comment type="subcellular location">
    <subcellularLocation>
        <location evidence="1">Cell membrane</location>
        <topology evidence="1">Multi-pass membrane protein</topology>
    </subcellularLocation>
</comment>
<evidence type="ECO:0000256" key="6">
    <source>
        <dbReference type="SAM" id="Phobius"/>
    </source>
</evidence>
<feature type="transmembrane region" description="Helical" evidence="6">
    <location>
        <begin position="253"/>
        <end position="274"/>
    </location>
</feature>
<evidence type="ECO:0000256" key="2">
    <source>
        <dbReference type="ARBA" id="ARBA00022475"/>
    </source>
</evidence>
<dbReference type="PANTHER" id="PTHR30250:SF26">
    <property type="entry name" value="PSMA PROTEIN"/>
    <property type="match status" value="1"/>
</dbReference>
<reference evidence="7" key="2">
    <citation type="submission" date="2021-08" db="EMBL/GenBank/DDBJ databases">
        <authorList>
            <person name="Tani A."/>
            <person name="Ola A."/>
            <person name="Ogura Y."/>
            <person name="Katsura K."/>
            <person name="Hayashi T."/>
        </authorList>
    </citation>
    <scope>NUCLEOTIDE SEQUENCE</scope>
    <source>
        <strain evidence="7">DSM 17168</strain>
    </source>
</reference>
<evidence type="ECO:0008006" key="9">
    <source>
        <dbReference type="Google" id="ProtNLM"/>
    </source>
</evidence>
<keyword evidence="5 6" id="KW-0472">Membrane</keyword>
<evidence type="ECO:0000256" key="5">
    <source>
        <dbReference type="ARBA" id="ARBA00023136"/>
    </source>
</evidence>
<dbReference type="EMBL" id="BPQQ01000003">
    <property type="protein sequence ID" value="GJD98417.1"/>
    <property type="molecule type" value="Genomic_DNA"/>
</dbReference>
<evidence type="ECO:0000256" key="1">
    <source>
        <dbReference type="ARBA" id="ARBA00004651"/>
    </source>
</evidence>
<feature type="transmembrane region" description="Helical" evidence="6">
    <location>
        <begin position="163"/>
        <end position="184"/>
    </location>
</feature>
<feature type="transmembrane region" description="Helical" evidence="6">
    <location>
        <begin position="43"/>
        <end position="61"/>
    </location>
</feature>
<keyword evidence="8" id="KW-1185">Reference proteome</keyword>
<keyword evidence="4 6" id="KW-1133">Transmembrane helix</keyword>
<feature type="transmembrane region" description="Helical" evidence="6">
    <location>
        <begin position="110"/>
        <end position="131"/>
    </location>
</feature>
<evidence type="ECO:0000256" key="4">
    <source>
        <dbReference type="ARBA" id="ARBA00022989"/>
    </source>
</evidence>
<evidence type="ECO:0000313" key="7">
    <source>
        <dbReference type="EMBL" id="GJD98417.1"/>
    </source>
</evidence>
<feature type="transmembrane region" description="Helical" evidence="6">
    <location>
        <begin position="280"/>
        <end position="301"/>
    </location>
</feature>
<comment type="caution">
    <text evidence="7">The sequence shown here is derived from an EMBL/GenBank/DDBJ whole genome shotgun (WGS) entry which is preliminary data.</text>
</comment>
<name>A0ABQ4S8J2_9HYPH</name>
<feature type="transmembrane region" description="Helical" evidence="6">
    <location>
        <begin position="381"/>
        <end position="398"/>
    </location>
</feature>
<proteinExistence type="predicted"/>
<feature type="transmembrane region" description="Helical" evidence="6">
    <location>
        <begin position="313"/>
        <end position="331"/>
    </location>
</feature>
<accession>A0ABQ4S8J2</accession>
<evidence type="ECO:0000313" key="8">
    <source>
        <dbReference type="Proteomes" id="UP001055153"/>
    </source>
</evidence>
<evidence type="ECO:0000256" key="3">
    <source>
        <dbReference type="ARBA" id="ARBA00022692"/>
    </source>
</evidence>